<dbReference type="Pfam" id="PF07715">
    <property type="entry name" value="Plug"/>
    <property type="match status" value="1"/>
</dbReference>
<evidence type="ECO:0000259" key="11">
    <source>
        <dbReference type="Pfam" id="PF07715"/>
    </source>
</evidence>
<dbReference type="Pfam" id="PF16344">
    <property type="entry name" value="FecR_C"/>
    <property type="match status" value="1"/>
</dbReference>
<keyword evidence="6 8" id="KW-0472">Membrane</keyword>
<sequence>MALAFSFSFYAQNKKLPLLDVLSTIEYQYKVSFSYADKVIKGVFVTFDSKDSLDDMLSKIEIETDIKFNKLDDHFITVTGNINGFSFQKLDEITISNYLTTGIDKNKSGHITISPKSFEILPGLIEPDILQTIQAIPGVLSVDETVSNINVRGGTHDQNLILYDGIKMYQSGHFFGLISAFNPYLTKHIAVIKNGTSARFGDGISSMIDMKLSDNIDADFSAGIGLNMITADGFAIIPLTSKTQLQLATRRAITDVLNTPTYNQYFKRVFQDSEVSDTENSFTDNQTFRFSDISLKLLHDITEKDKLRFTLLNVFNQLDFEESSNTDVSQNNSNQLKQQNRASAIQYERIWNNKFNTTIKGYYSNYDLRSSDYNMANNQRLIQENKVLDNGFNIDTNYNFNNAFTINGGYQFNEVSVSNLEETNDPFLNINLKRILTAHSVYAEMVLQSKNKNSLIKLGFRHNYFKNFKIGVLEPRLYISQRFLKNFRAELSGEYKSQTTSQLIDLQNDFLGVENRRWVLANNNTIPIQKSKQLGLGLTYNKNKLLLSIEGYYKTVNGVTTRSQGLQNQYQFINVNGGYDVKGIDVLINKQINQFSTWIGYSYSNNNYTFKDLNNSNAFPSNFDIKHQINYGSTYSWQQLKLAFGVNWHSGKPYTQVNDSTPIINNSINYNAPNSSRLSSYIRADLSATYQFKLGENNAVVGASVWNILNRENILNTYYTIDNNQVNTIENTSLGLTPNVSFRVSF</sequence>
<evidence type="ECO:0000259" key="10">
    <source>
        <dbReference type="Pfam" id="PF00593"/>
    </source>
</evidence>
<proteinExistence type="inferred from homology"/>
<dbReference type="PROSITE" id="PS52016">
    <property type="entry name" value="TONB_DEPENDENT_REC_3"/>
    <property type="match status" value="1"/>
</dbReference>
<feature type="domain" description="Protein FecR C-terminal" evidence="12">
    <location>
        <begin position="15"/>
        <end position="77"/>
    </location>
</feature>
<evidence type="ECO:0000313" key="14">
    <source>
        <dbReference type="Proteomes" id="UP000627521"/>
    </source>
</evidence>
<comment type="subcellular location">
    <subcellularLocation>
        <location evidence="1 8">Cell outer membrane</location>
        <topology evidence="1 8">Multi-pass membrane protein</topology>
    </subcellularLocation>
</comment>
<dbReference type="InterPro" id="IPR039426">
    <property type="entry name" value="TonB-dep_rcpt-like"/>
</dbReference>
<comment type="caution">
    <text evidence="13">The sequence shown here is derived from an EMBL/GenBank/DDBJ whole genome shotgun (WGS) entry which is preliminary data.</text>
</comment>
<keyword evidence="7 8" id="KW-0998">Cell outer membrane</keyword>
<dbReference type="InterPro" id="IPR037066">
    <property type="entry name" value="Plug_dom_sf"/>
</dbReference>
<dbReference type="InterPro" id="IPR000531">
    <property type="entry name" value="Beta-barrel_TonB"/>
</dbReference>
<keyword evidence="3 8" id="KW-1134">Transmembrane beta strand</keyword>
<keyword evidence="5 9" id="KW-0798">TonB box</keyword>
<evidence type="ECO:0000256" key="6">
    <source>
        <dbReference type="ARBA" id="ARBA00023136"/>
    </source>
</evidence>
<evidence type="ECO:0000256" key="7">
    <source>
        <dbReference type="ARBA" id="ARBA00023237"/>
    </source>
</evidence>
<accession>A0ABR8LZZ3</accession>
<dbReference type="InterPro" id="IPR032508">
    <property type="entry name" value="FecR_C"/>
</dbReference>
<evidence type="ECO:0000256" key="9">
    <source>
        <dbReference type="RuleBase" id="RU003357"/>
    </source>
</evidence>
<keyword evidence="14" id="KW-1185">Reference proteome</keyword>
<organism evidence="13 14">
    <name type="scientific">Olleya marilimosa</name>
    <dbReference type="NCBI Taxonomy" id="272164"/>
    <lineage>
        <taxon>Bacteria</taxon>
        <taxon>Pseudomonadati</taxon>
        <taxon>Bacteroidota</taxon>
        <taxon>Flavobacteriia</taxon>
        <taxon>Flavobacteriales</taxon>
        <taxon>Flavobacteriaceae</taxon>
    </lineage>
</organism>
<dbReference type="Proteomes" id="UP000627521">
    <property type="component" value="Unassembled WGS sequence"/>
</dbReference>
<feature type="domain" description="TonB-dependent receptor-like beta-barrel" evidence="10">
    <location>
        <begin position="324"/>
        <end position="704"/>
    </location>
</feature>
<name>A0ABR8LZZ3_9FLAO</name>
<evidence type="ECO:0000256" key="8">
    <source>
        <dbReference type="PROSITE-ProRule" id="PRU01360"/>
    </source>
</evidence>
<comment type="similarity">
    <text evidence="8 9">Belongs to the TonB-dependent receptor family.</text>
</comment>
<evidence type="ECO:0000313" key="13">
    <source>
        <dbReference type="EMBL" id="MBD3864524.1"/>
    </source>
</evidence>
<keyword evidence="13" id="KW-0675">Receptor</keyword>
<evidence type="ECO:0000259" key="12">
    <source>
        <dbReference type="Pfam" id="PF16344"/>
    </source>
</evidence>
<evidence type="ECO:0000256" key="4">
    <source>
        <dbReference type="ARBA" id="ARBA00022692"/>
    </source>
</evidence>
<reference evidence="13 14" key="1">
    <citation type="submission" date="2020-09" db="EMBL/GenBank/DDBJ databases">
        <title>Bacillus nautilus sp. nov., Chryseoglobus crepusculi sp. nov, and Psychrobacter noctis sp. nov., isolated from deep-sea sponges from the equatorial Atlantic.</title>
        <authorList>
            <person name="Stennett H.L."/>
            <person name="Williams S.E."/>
        </authorList>
    </citation>
    <scope>NUCLEOTIDE SEQUENCE [LARGE SCALE GENOMIC DNA]</scope>
    <source>
        <strain evidence="13 14">28M-24</strain>
    </source>
</reference>
<keyword evidence="2 8" id="KW-0813">Transport</keyword>
<gene>
    <name evidence="13" type="ORF">IEG06_13785</name>
</gene>
<dbReference type="EMBL" id="JACXXH010000008">
    <property type="protein sequence ID" value="MBD3864524.1"/>
    <property type="molecule type" value="Genomic_DNA"/>
</dbReference>
<dbReference type="Gene3D" id="2.170.130.10">
    <property type="entry name" value="TonB-dependent receptor, plug domain"/>
    <property type="match status" value="1"/>
</dbReference>
<dbReference type="Gene3D" id="2.40.170.20">
    <property type="entry name" value="TonB-dependent receptor, beta-barrel domain"/>
    <property type="match status" value="1"/>
</dbReference>
<protein>
    <submittedName>
        <fullName evidence="13">TonB-dependent receptor plug domain-containing protein</fullName>
    </submittedName>
</protein>
<evidence type="ECO:0000256" key="5">
    <source>
        <dbReference type="ARBA" id="ARBA00023077"/>
    </source>
</evidence>
<feature type="domain" description="TonB-dependent receptor plug" evidence="11">
    <location>
        <begin position="129"/>
        <end position="203"/>
    </location>
</feature>
<dbReference type="Pfam" id="PF00593">
    <property type="entry name" value="TonB_dep_Rec_b-barrel"/>
    <property type="match status" value="1"/>
</dbReference>
<evidence type="ECO:0000256" key="1">
    <source>
        <dbReference type="ARBA" id="ARBA00004571"/>
    </source>
</evidence>
<keyword evidence="4 8" id="KW-0812">Transmembrane</keyword>
<dbReference type="InterPro" id="IPR012910">
    <property type="entry name" value="Plug_dom"/>
</dbReference>
<dbReference type="SUPFAM" id="SSF56935">
    <property type="entry name" value="Porins"/>
    <property type="match status" value="1"/>
</dbReference>
<dbReference type="InterPro" id="IPR036942">
    <property type="entry name" value="Beta-barrel_TonB_sf"/>
</dbReference>
<evidence type="ECO:0000256" key="3">
    <source>
        <dbReference type="ARBA" id="ARBA00022452"/>
    </source>
</evidence>
<evidence type="ECO:0000256" key="2">
    <source>
        <dbReference type="ARBA" id="ARBA00022448"/>
    </source>
</evidence>